<dbReference type="GO" id="GO:0006506">
    <property type="term" value="P:GPI anchor biosynthetic process"/>
    <property type="evidence" value="ECO:0007669"/>
    <property type="project" value="TreeGrafter"/>
</dbReference>
<feature type="transmembrane region" description="Helical" evidence="6">
    <location>
        <begin position="161"/>
        <end position="184"/>
    </location>
</feature>
<dbReference type="Proteomes" id="UP000006039">
    <property type="component" value="Unassembled WGS sequence"/>
</dbReference>
<dbReference type="GO" id="GO:0016020">
    <property type="term" value="C:membrane"/>
    <property type="evidence" value="ECO:0007669"/>
    <property type="project" value="UniProtKB-SubCell"/>
</dbReference>
<gene>
    <name evidence="9" type="primary">20344420</name>
    <name evidence="8" type="ORF">GGTG_03962</name>
</gene>
<keyword evidence="2 6" id="KW-0812">Transmembrane</keyword>
<dbReference type="Pfam" id="PF08510">
    <property type="entry name" value="PIG-P"/>
    <property type="match status" value="1"/>
</dbReference>
<feature type="region of interest" description="Disordered" evidence="5">
    <location>
        <begin position="248"/>
        <end position="282"/>
    </location>
</feature>
<evidence type="ECO:0000313" key="8">
    <source>
        <dbReference type="EMBL" id="EJT78868.1"/>
    </source>
</evidence>
<dbReference type="eggNOG" id="KOG2257">
    <property type="taxonomic scope" value="Eukaryota"/>
</dbReference>
<proteinExistence type="predicted"/>
<reference evidence="9" key="5">
    <citation type="submission" date="2018-04" db="UniProtKB">
        <authorList>
            <consortium name="EnsemblFungi"/>
        </authorList>
    </citation>
    <scope>IDENTIFICATION</scope>
    <source>
        <strain evidence="9">R3-111a-1</strain>
    </source>
</reference>
<accession>J3NRR2</accession>
<keyword evidence="10" id="KW-1185">Reference proteome</keyword>
<dbReference type="OrthoDB" id="690928at2759"/>
<protein>
    <recommendedName>
        <fullName evidence="7">PIG-P domain-containing protein</fullName>
    </recommendedName>
</protein>
<keyword evidence="4 6" id="KW-0472">Membrane</keyword>
<dbReference type="VEuPathDB" id="FungiDB:GGTG_03962"/>
<dbReference type="PANTHER" id="PTHR46346">
    <property type="entry name" value="PHOSPHATIDYLINOSITOL N-ACETYLGLUCOSAMINYLTRANSFERASE SUBUNIT P"/>
    <property type="match status" value="1"/>
</dbReference>
<feature type="compositionally biased region" description="Acidic residues" evidence="5">
    <location>
        <begin position="1"/>
        <end position="11"/>
    </location>
</feature>
<comment type="subcellular location">
    <subcellularLocation>
        <location evidence="1">Membrane</location>
        <topology evidence="1">Multi-pass membrane protein</topology>
    </subcellularLocation>
</comment>
<dbReference type="InterPro" id="IPR013717">
    <property type="entry name" value="PIG-P"/>
</dbReference>
<evidence type="ECO:0000313" key="10">
    <source>
        <dbReference type="Proteomes" id="UP000006039"/>
    </source>
</evidence>
<name>J3NRR2_GAET3</name>
<feature type="compositionally biased region" description="Low complexity" evidence="5">
    <location>
        <begin position="262"/>
        <end position="271"/>
    </location>
</feature>
<dbReference type="RefSeq" id="XP_009220013.1">
    <property type="nucleotide sequence ID" value="XM_009221749.1"/>
</dbReference>
<evidence type="ECO:0000259" key="7">
    <source>
        <dbReference type="Pfam" id="PF08510"/>
    </source>
</evidence>
<evidence type="ECO:0000256" key="6">
    <source>
        <dbReference type="SAM" id="Phobius"/>
    </source>
</evidence>
<evidence type="ECO:0000256" key="2">
    <source>
        <dbReference type="ARBA" id="ARBA00022692"/>
    </source>
</evidence>
<feature type="compositionally biased region" description="Pro residues" evidence="5">
    <location>
        <begin position="73"/>
        <end position="84"/>
    </location>
</feature>
<evidence type="ECO:0000256" key="3">
    <source>
        <dbReference type="ARBA" id="ARBA00022989"/>
    </source>
</evidence>
<feature type="compositionally biased region" description="Low complexity" evidence="5">
    <location>
        <begin position="85"/>
        <end position="98"/>
    </location>
</feature>
<evidence type="ECO:0000313" key="9">
    <source>
        <dbReference type="EnsemblFungi" id="EJT78868"/>
    </source>
</evidence>
<dbReference type="InterPro" id="IPR052263">
    <property type="entry name" value="GPI_Anchor_Biosynth"/>
</dbReference>
<feature type="transmembrane region" description="Helical" evidence="6">
    <location>
        <begin position="122"/>
        <end position="141"/>
    </location>
</feature>
<keyword evidence="3 6" id="KW-1133">Transmembrane helix</keyword>
<dbReference type="GeneID" id="20344420"/>
<organism evidence="8">
    <name type="scientific">Gaeumannomyces tritici (strain R3-111a-1)</name>
    <name type="common">Wheat and barley take-all root rot fungus</name>
    <name type="synonym">Gaeumannomyces graminis var. tritici</name>
    <dbReference type="NCBI Taxonomy" id="644352"/>
    <lineage>
        <taxon>Eukaryota</taxon>
        <taxon>Fungi</taxon>
        <taxon>Dikarya</taxon>
        <taxon>Ascomycota</taxon>
        <taxon>Pezizomycotina</taxon>
        <taxon>Sordariomycetes</taxon>
        <taxon>Sordariomycetidae</taxon>
        <taxon>Magnaporthales</taxon>
        <taxon>Magnaporthaceae</taxon>
        <taxon>Gaeumannomyces</taxon>
    </lineage>
</organism>
<reference evidence="10" key="1">
    <citation type="submission" date="2010-07" db="EMBL/GenBank/DDBJ databases">
        <title>The genome sequence of Gaeumannomyces graminis var. tritici strain R3-111a-1.</title>
        <authorList>
            <consortium name="The Broad Institute Genome Sequencing Platform"/>
            <person name="Ma L.-J."/>
            <person name="Dead R."/>
            <person name="Young S."/>
            <person name="Zeng Q."/>
            <person name="Koehrsen M."/>
            <person name="Alvarado L."/>
            <person name="Berlin A."/>
            <person name="Chapman S.B."/>
            <person name="Chen Z."/>
            <person name="Freedman E."/>
            <person name="Gellesch M."/>
            <person name="Goldberg J."/>
            <person name="Griggs A."/>
            <person name="Gujja S."/>
            <person name="Heilman E.R."/>
            <person name="Heiman D."/>
            <person name="Hepburn T."/>
            <person name="Howarth C."/>
            <person name="Jen D."/>
            <person name="Larson L."/>
            <person name="Mehta T."/>
            <person name="Neiman D."/>
            <person name="Pearson M."/>
            <person name="Roberts A."/>
            <person name="Saif S."/>
            <person name="Shea T."/>
            <person name="Shenoy N."/>
            <person name="Sisk P."/>
            <person name="Stolte C."/>
            <person name="Sykes S."/>
            <person name="Walk T."/>
            <person name="White J."/>
            <person name="Yandava C."/>
            <person name="Haas B."/>
            <person name="Nusbaum C."/>
            <person name="Birren B."/>
        </authorList>
    </citation>
    <scope>NUCLEOTIDE SEQUENCE [LARGE SCALE GENOMIC DNA]</scope>
    <source>
        <strain evidence="10">R3-111a-1</strain>
    </source>
</reference>
<reference evidence="9" key="4">
    <citation type="journal article" date="2015" name="G3 (Bethesda)">
        <title>Genome sequences of three phytopathogenic species of the Magnaporthaceae family of fungi.</title>
        <authorList>
            <person name="Okagaki L.H."/>
            <person name="Nunes C.C."/>
            <person name="Sailsbery J."/>
            <person name="Clay B."/>
            <person name="Brown D."/>
            <person name="John T."/>
            <person name="Oh Y."/>
            <person name="Young N."/>
            <person name="Fitzgerald M."/>
            <person name="Haas B.J."/>
            <person name="Zeng Q."/>
            <person name="Young S."/>
            <person name="Adiconis X."/>
            <person name="Fan L."/>
            <person name="Levin J.Z."/>
            <person name="Mitchell T.K."/>
            <person name="Okubara P.A."/>
            <person name="Farman M.L."/>
            <person name="Kohn L.M."/>
            <person name="Birren B."/>
            <person name="Ma L.-J."/>
            <person name="Dean R.A."/>
        </authorList>
    </citation>
    <scope>NUCLEOTIDE SEQUENCE</scope>
    <source>
        <strain evidence="9">R3-111a-1</strain>
    </source>
</reference>
<reference evidence="8" key="3">
    <citation type="submission" date="2010-09" db="EMBL/GenBank/DDBJ databases">
        <title>Annotation of Gaeumannomyces graminis var. tritici R3-111a-1.</title>
        <authorList>
            <consortium name="The Broad Institute Genome Sequencing Platform"/>
            <person name="Ma L.-J."/>
            <person name="Dead R."/>
            <person name="Young S.K."/>
            <person name="Zeng Q."/>
            <person name="Gargeya S."/>
            <person name="Fitzgerald M."/>
            <person name="Haas B."/>
            <person name="Abouelleil A."/>
            <person name="Alvarado L."/>
            <person name="Arachchi H.M."/>
            <person name="Berlin A."/>
            <person name="Brown A."/>
            <person name="Chapman S.B."/>
            <person name="Chen Z."/>
            <person name="Dunbar C."/>
            <person name="Freedman E."/>
            <person name="Gearin G."/>
            <person name="Gellesch M."/>
            <person name="Goldberg J."/>
            <person name="Griggs A."/>
            <person name="Gujja S."/>
            <person name="Heiman D."/>
            <person name="Howarth C."/>
            <person name="Larson L."/>
            <person name="Lui A."/>
            <person name="MacDonald P.J.P."/>
            <person name="Mehta T."/>
            <person name="Montmayeur A."/>
            <person name="Murphy C."/>
            <person name="Neiman D."/>
            <person name="Pearson M."/>
            <person name="Priest M."/>
            <person name="Roberts A."/>
            <person name="Saif S."/>
            <person name="Shea T."/>
            <person name="Shenoy N."/>
            <person name="Sisk P."/>
            <person name="Stolte C."/>
            <person name="Sykes S."/>
            <person name="Yandava C."/>
            <person name="Wortman J."/>
            <person name="Nusbaum C."/>
            <person name="Birren B."/>
        </authorList>
    </citation>
    <scope>NUCLEOTIDE SEQUENCE</scope>
    <source>
        <strain evidence="8">R3-111a-1</strain>
    </source>
</reference>
<dbReference type="PANTHER" id="PTHR46346:SF1">
    <property type="entry name" value="PHOSPHATIDYLINOSITOL N-ACETYLGLUCOSAMINYLTRANSFERASE SUBUNIT P"/>
    <property type="match status" value="1"/>
</dbReference>
<feature type="domain" description="PIG-P" evidence="7">
    <location>
        <begin position="119"/>
        <end position="313"/>
    </location>
</feature>
<feature type="compositionally biased region" description="Acidic residues" evidence="5">
    <location>
        <begin position="42"/>
        <end position="56"/>
    </location>
</feature>
<dbReference type="GO" id="GO:0005783">
    <property type="term" value="C:endoplasmic reticulum"/>
    <property type="evidence" value="ECO:0007669"/>
    <property type="project" value="TreeGrafter"/>
</dbReference>
<evidence type="ECO:0000256" key="1">
    <source>
        <dbReference type="ARBA" id="ARBA00004141"/>
    </source>
</evidence>
<dbReference type="STRING" id="644352.J3NRR2"/>
<dbReference type="EMBL" id="GL385396">
    <property type="protein sequence ID" value="EJT78868.1"/>
    <property type="molecule type" value="Genomic_DNA"/>
</dbReference>
<dbReference type="HOGENOM" id="CLU_038387_0_0_1"/>
<dbReference type="AlphaFoldDB" id="J3NRR2"/>
<dbReference type="EnsemblFungi" id="EJT78868">
    <property type="protein sequence ID" value="EJT78868"/>
    <property type="gene ID" value="GGTG_03962"/>
</dbReference>
<reference evidence="8" key="2">
    <citation type="submission" date="2010-07" db="EMBL/GenBank/DDBJ databases">
        <authorList>
            <consortium name="The Broad Institute Genome Sequencing Platform"/>
            <consortium name="Broad Institute Genome Sequencing Center for Infectious Disease"/>
            <person name="Ma L.-J."/>
            <person name="Dead R."/>
            <person name="Young S."/>
            <person name="Zeng Q."/>
            <person name="Koehrsen M."/>
            <person name="Alvarado L."/>
            <person name="Berlin A."/>
            <person name="Chapman S.B."/>
            <person name="Chen Z."/>
            <person name="Freedman E."/>
            <person name="Gellesch M."/>
            <person name="Goldberg J."/>
            <person name="Griggs A."/>
            <person name="Gujja S."/>
            <person name="Heilman E.R."/>
            <person name="Heiman D."/>
            <person name="Hepburn T."/>
            <person name="Howarth C."/>
            <person name="Jen D."/>
            <person name="Larson L."/>
            <person name="Mehta T."/>
            <person name="Neiman D."/>
            <person name="Pearson M."/>
            <person name="Roberts A."/>
            <person name="Saif S."/>
            <person name="Shea T."/>
            <person name="Shenoy N."/>
            <person name="Sisk P."/>
            <person name="Stolte C."/>
            <person name="Sykes S."/>
            <person name="Walk T."/>
            <person name="White J."/>
            <person name="Yandava C."/>
            <person name="Haas B."/>
            <person name="Nusbaum C."/>
            <person name="Birren B."/>
        </authorList>
    </citation>
    <scope>NUCLEOTIDE SEQUENCE</scope>
    <source>
        <strain evidence="8">R3-111a-1</strain>
    </source>
</reference>
<evidence type="ECO:0000256" key="4">
    <source>
        <dbReference type="ARBA" id="ARBA00023136"/>
    </source>
</evidence>
<evidence type="ECO:0000256" key="5">
    <source>
        <dbReference type="SAM" id="MobiDB-lite"/>
    </source>
</evidence>
<feature type="region of interest" description="Disordered" evidence="5">
    <location>
        <begin position="1"/>
        <end position="114"/>
    </location>
</feature>
<sequence length="329" mass="34959">MTTSSEEDEDQYPTQLGGQSDDDEVNFAYSSTETSDGGNGSGDDDADNDGDDDDDEAPRPPPPFQHNFAPPFYGRPPTPLPPSPSLTSLLRPSRPTTPDASDDEQPENPVPRATPQVPTYEYYGFVLYLLSSLAFLMYLLWSYLPSPFLHALGIYYYPNRWWSLAVPSSIVMSLVYVYVALASYNLEVLTLPLRSLETVVDSAGKVAVVDARGRIKGLNRDRVAAAAAAAAGGGGVSGAGAGAAATTAAARSSRKQQDKADGAATAAAPGPGRRRKSTIGLPGPGELDWRNIWNIGTDAVMDVPLAGVCEILYGYGYDDHGDDALGYAQ</sequence>